<dbReference type="PANTHER" id="PTHR36838:SF1">
    <property type="entry name" value="SLR1864 PROTEIN"/>
    <property type="match status" value="1"/>
</dbReference>
<accession>A0ABS5PVH2</accession>
<evidence type="ECO:0000256" key="5">
    <source>
        <dbReference type="ARBA" id="ARBA00022989"/>
    </source>
</evidence>
<keyword evidence="4 7" id="KW-0812">Transmembrane</keyword>
<organism evidence="8 9">
    <name type="scientific">Fusibacter paucivorans</name>
    <dbReference type="NCBI Taxonomy" id="76009"/>
    <lineage>
        <taxon>Bacteria</taxon>
        <taxon>Bacillati</taxon>
        <taxon>Bacillota</taxon>
        <taxon>Clostridia</taxon>
        <taxon>Eubacteriales</taxon>
        <taxon>Eubacteriales Family XII. Incertae Sedis</taxon>
        <taxon>Fusibacter</taxon>
    </lineage>
</organism>
<keyword evidence="9" id="KW-1185">Reference proteome</keyword>
<protein>
    <submittedName>
        <fullName evidence="8">AEC family transporter</fullName>
    </submittedName>
</protein>
<comment type="caution">
    <text evidence="8">The sequence shown here is derived from an EMBL/GenBank/DDBJ whole genome shotgun (WGS) entry which is preliminary data.</text>
</comment>
<keyword evidence="5 7" id="KW-1133">Transmembrane helix</keyword>
<proteinExistence type="predicted"/>
<feature type="transmembrane region" description="Helical" evidence="7">
    <location>
        <begin position="234"/>
        <end position="256"/>
    </location>
</feature>
<feature type="transmembrane region" description="Helical" evidence="7">
    <location>
        <begin position="60"/>
        <end position="79"/>
    </location>
</feature>
<feature type="transmembrane region" description="Helical" evidence="7">
    <location>
        <begin position="100"/>
        <end position="119"/>
    </location>
</feature>
<feature type="transmembrane region" description="Helical" evidence="7">
    <location>
        <begin position="295"/>
        <end position="318"/>
    </location>
</feature>
<feature type="transmembrane region" description="Helical" evidence="7">
    <location>
        <begin position="33"/>
        <end position="54"/>
    </location>
</feature>
<evidence type="ECO:0000313" key="8">
    <source>
        <dbReference type="EMBL" id="MBS7528691.1"/>
    </source>
</evidence>
<feature type="transmembrane region" description="Helical" evidence="7">
    <location>
        <begin position="262"/>
        <end position="283"/>
    </location>
</feature>
<gene>
    <name evidence="8" type="ORF">KHM83_18640</name>
</gene>
<sequence>MSVFLFVLINNILPIFVLIGLGFVLSKRFTFDIFTLSKLNFYLFMPAFIFVNLYTTELDWSMVKILIFCAVYLIVNDILARGIGKTRGYDVSMTNAVKNAITFSNTGNIGLSLIILVFSTGSNVVGGETPFLMTAQTTLIIALVFNNITTNTLGFFNAGRASMSMRGSLKKILSMPSIYAIPLAFVLKAMPFDVTTFFIWTALVYMKNSLVATALITLGIQLSKTKVQFGNSDVVLTVLMRLVAGPIIGAALIWAFGFTGVVAQTLLIISALPPAVNTALIAVELENQETFATQVVIMATIVSAVTLTFTIYWGQIFFACA</sequence>
<evidence type="ECO:0000256" key="2">
    <source>
        <dbReference type="ARBA" id="ARBA00022448"/>
    </source>
</evidence>
<dbReference type="RefSeq" id="WP_213238547.1">
    <property type="nucleotide sequence ID" value="NZ_JAHBCL010000053.1"/>
</dbReference>
<reference evidence="8 9" key="1">
    <citation type="submission" date="2021-05" db="EMBL/GenBank/DDBJ databases">
        <title>Fusibacter ferrireducens sp. nov., an anaerobic, sulfur- and Fe-reducing bacterium isolated from the mangrove sediment.</title>
        <authorList>
            <person name="Qiu D."/>
        </authorList>
    </citation>
    <scope>NUCLEOTIDE SEQUENCE [LARGE SCALE GENOMIC DNA]</scope>
    <source>
        <strain evidence="8 9">DSM 12116</strain>
    </source>
</reference>
<evidence type="ECO:0000256" key="3">
    <source>
        <dbReference type="ARBA" id="ARBA00022475"/>
    </source>
</evidence>
<feature type="transmembrane region" description="Helical" evidence="7">
    <location>
        <begin position="197"/>
        <end position="222"/>
    </location>
</feature>
<keyword evidence="3" id="KW-1003">Cell membrane</keyword>
<evidence type="ECO:0000256" key="6">
    <source>
        <dbReference type="ARBA" id="ARBA00023136"/>
    </source>
</evidence>
<dbReference type="Pfam" id="PF03547">
    <property type="entry name" value="Mem_trans"/>
    <property type="match status" value="1"/>
</dbReference>
<dbReference type="InterPro" id="IPR004776">
    <property type="entry name" value="Mem_transp_PIN-like"/>
</dbReference>
<evidence type="ECO:0000313" key="9">
    <source>
        <dbReference type="Proteomes" id="UP000746471"/>
    </source>
</evidence>
<dbReference type="PANTHER" id="PTHR36838">
    <property type="entry name" value="AUXIN EFFLUX CARRIER FAMILY PROTEIN"/>
    <property type="match status" value="1"/>
</dbReference>
<dbReference type="EMBL" id="JAHBCL010000053">
    <property type="protein sequence ID" value="MBS7528691.1"/>
    <property type="molecule type" value="Genomic_DNA"/>
</dbReference>
<feature type="transmembrane region" description="Helical" evidence="7">
    <location>
        <begin position="6"/>
        <end position="26"/>
    </location>
</feature>
<feature type="transmembrane region" description="Helical" evidence="7">
    <location>
        <begin position="172"/>
        <end position="191"/>
    </location>
</feature>
<dbReference type="Proteomes" id="UP000746471">
    <property type="component" value="Unassembled WGS sequence"/>
</dbReference>
<evidence type="ECO:0000256" key="1">
    <source>
        <dbReference type="ARBA" id="ARBA00004141"/>
    </source>
</evidence>
<feature type="transmembrane region" description="Helical" evidence="7">
    <location>
        <begin position="139"/>
        <end position="160"/>
    </location>
</feature>
<comment type="subcellular location">
    <subcellularLocation>
        <location evidence="1">Membrane</location>
        <topology evidence="1">Multi-pass membrane protein</topology>
    </subcellularLocation>
</comment>
<name>A0ABS5PVH2_9FIRM</name>
<evidence type="ECO:0000256" key="7">
    <source>
        <dbReference type="SAM" id="Phobius"/>
    </source>
</evidence>
<evidence type="ECO:0000256" key="4">
    <source>
        <dbReference type="ARBA" id="ARBA00022692"/>
    </source>
</evidence>
<keyword evidence="2" id="KW-0813">Transport</keyword>
<keyword evidence="6 7" id="KW-0472">Membrane</keyword>